<dbReference type="Proteomes" id="UP000678228">
    <property type="component" value="Unassembled WGS sequence"/>
</dbReference>
<dbReference type="InterPro" id="IPR011697">
    <property type="entry name" value="Peptidase_C26"/>
</dbReference>
<dbReference type="AlphaFoldDB" id="A0A940WY96"/>
<dbReference type="PROSITE" id="PS51273">
    <property type="entry name" value="GATASE_TYPE_1"/>
    <property type="match status" value="1"/>
</dbReference>
<dbReference type="PANTHER" id="PTHR43235">
    <property type="entry name" value="GLUTAMINE AMIDOTRANSFERASE PB2B2.05-RELATED"/>
    <property type="match status" value="1"/>
</dbReference>
<dbReference type="GO" id="GO:0006598">
    <property type="term" value="P:polyamine catabolic process"/>
    <property type="evidence" value="ECO:0007669"/>
    <property type="project" value="TreeGrafter"/>
</dbReference>
<dbReference type="PANTHER" id="PTHR43235:SF1">
    <property type="entry name" value="GLUTAMINE AMIDOTRANSFERASE PB2B2.05-RELATED"/>
    <property type="match status" value="1"/>
</dbReference>
<reference evidence="1" key="1">
    <citation type="submission" date="2021-03" db="EMBL/GenBank/DDBJ databases">
        <title>Bacillus suaedae sp. nov., isolated from Suaeda aralocaspica.</title>
        <authorList>
            <person name="Lei R.F.R."/>
        </authorList>
    </citation>
    <scope>NUCLEOTIDE SEQUENCE</scope>
    <source>
        <strain evidence="1">YZJH907-2</strain>
    </source>
</reference>
<dbReference type="SUPFAM" id="SSF52317">
    <property type="entry name" value="Class I glutamine amidotransferase-like"/>
    <property type="match status" value="1"/>
</dbReference>
<gene>
    <name evidence="1" type="ORF">J7W16_06250</name>
</gene>
<dbReference type="Pfam" id="PF07722">
    <property type="entry name" value="Peptidase_C26"/>
    <property type="match status" value="1"/>
</dbReference>
<dbReference type="InterPro" id="IPR044668">
    <property type="entry name" value="PuuD-like"/>
</dbReference>
<dbReference type="CDD" id="cd01745">
    <property type="entry name" value="GATase1_2"/>
    <property type="match status" value="1"/>
</dbReference>
<sequence>MTRPLIAILPLYDDEKKSYWMLPGYMKAIEDAGGIPVMLPLTTNEEIISSIATTYRGFLFTGGHDIKPDLYGEKKRKECGPVNQERDIMESKLFDQLLTLDKPVLGICRGLQLINVLLDGTLYQDLPSQFHGWKALNHSQKPPYTNPSHSVRIKEGTLFQEIINNESLMVNSCHHQAIKDLSSQLEAVAYAEDGVIEAITMPTKRFVHAVQWHPEFTYHEEEYNFNLFRAFVDACRHF</sequence>
<dbReference type="EMBL" id="JAGKSQ010000002">
    <property type="protein sequence ID" value="MBP3950730.1"/>
    <property type="molecule type" value="Genomic_DNA"/>
</dbReference>
<organism evidence="1 2">
    <name type="scientific">Halalkalibacter suaedae</name>
    <dbReference type="NCBI Taxonomy" id="2822140"/>
    <lineage>
        <taxon>Bacteria</taxon>
        <taxon>Bacillati</taxon>
        <taxon>Bacillota</taxon>
        <taxon>Bacilli</taxon>
        <taxon>Bacillales</taxon>
        <taxon>Bacillaceae</taxon>
        <taxon>Halalkalibacter</taxon>
    </lineage>
</organism>
<keyword evidence="1" id="KW-0378">Hydrolase</keyword>
<dbReference type="RefSeq" id="WP_210596411.1">
    <property type="nucleotide sequence ID" value="NZ_JAGKSQ010000002.1"/>
</dbReference>
<protein>
    <submittedName>
        <fullName evidence="1">Gamma-glutamyl-gamma-aminobutyrate hydrolase family protein</fullName>
    </submittedName>
</protein>
<dbReference type="InterPro" id="IPR029062">
    <property type="entry name" value="Class_I_gatase-like"/>
</dbReference>
<evidence type="ECO:0000313" key="2">
    <source>
        <dbReference type="Proteomes" id="UP000678228"/>
    </source>
</evidence>
<name>A0A940WY96_9BACI</name>
<evidence type="ECO:0000313" key="1">
    <source>
        <dbReference type="EMBL" id="MBP3950730.1"/>
    </source>
</evidence>
<proteinExistence type="predicted"/>
<keyword evidence="2" id="KW-1185">Reference proteome</keyword>
<accession>A0A940WY96</accession>
<dbReference type="GO" id="GO:0033969">
    <property type="term" value="F:gamma-glutamyl-gamma-aminobutyrate hydrolase activity"/>
    <property type="evidence" value="ECO:0007669"/>
    <property type="project" value="TreeGrafter"/>
</dbReference>
<dbReference type="GO" id="GO:0005829">
    <property type="term" value="C:cytosol"/>
    <property type="evidence" value="ECO:0007669"/>
    <property type="project" value="TreeGrafter"/>
</dbReference>
<dbReference type="Gene3D" id="3.40.50.880">
    <property type="match status" value="1"/>
</dbReference>
<comment type="caution">
    <text evidence="1">The sequence shown here is derived from an EMBL/GenBank/DDBJ whole genome shotgun (WGS) entry which is preliminary data.</text>
</comment>